<organism evidence="1 2">
    <name type="scientific">Phasianus colchicus</name>
    <name type="common">Common pheasant</name>
    <dbReference type="NCBI Taxonomy" id="9054"/>
    <lineage>
        <taxon>Eukaryota</taxon>
        <taxon>Metazoa</taxon>
        <taxon>Chordata</taxon>
        <taxon>Craniata</taxon>
        <taxon>Vertebrata</taxon>
        <taxon>Euteleostomi</taxon>
        <taxon>Archelosauria</taxon>
        <taxon>Archosauria</taxon>
        <taxon>Dinosauria</taxon>
        <taxon>Saurischia</taxon>
        <taxon>Theropoda</taxon>
        <taxon>Coelurosauria</taxon>
        <taxon>Aves</taxon>
        <taxon>Neognathae</taxon>
        <taxon>Galloanserae</taxon>
        <taxon>Galliformes</taxon>
        <taxon>Phasianidae</taxon>
        <taxon>Phasianinae</taxon>
        <taxon>Phasianus</taxon>
    </lineage>
</organism>
<name>A0A669QCQ7_PHACC</name>
<evidence type="ECO:0000313" key="1">
    <source>
        <dbReference type="Ensembl" id="ENSPCLP00000017490.1"/>
    </source>
</evidence>
<dbReference type="AlphaFoldDB" id="A0A669QCQ7"/>
<sequence>QKMILPWLDLAERCCRTGRCIRNPCRAAGLTLEADGLQMGSPPSFPPLDSLWGSTSGSRLEVQGVQQPRCWVGSVPTAFGAMGTELEHKRARNALPPRLTPNLAPAH</sequence>
<keyword evidence="2" id="KW-1185">Reference proteome</keyword>
<reference evidence="1" key="2">
    <citation type="submission" date="2025-09" db="UniProtKB">
        <authorList>
            <consortium name="Ensembl"/>
        </authorList>
    </citation>
    <scope>IDENTIFICATION</scope>
</reference>
<reference evidence="1" key="1">
    <citation type="submission" date="2025-08" db="UniProtKB">
        <authorList>
            <consortium name="Ensembl"/>
        </authorList>
    </citation>
    <scope>IDENTIFICATION</scope>
</reference>
<accession>A0A669QCQ7</accession>
<proteinExistence type="predicted"/>
<dbReference type="Proteomes" id="UP000472261">
    <property type="component" value="Unplaced"/>
</dbReference>
<protein>
    <submittedName>
        <fullName evidence="1">Uncharacterized protein</fullName>
    </submittedName>
</protein>
<evidence type="ECO:0000313" key="2">
    <source>
        <dbReference type="Proteomes" id="UP000472261"/>
    </source>
</evidence>
<dbReference type="Ensembl" id="ENSPCLT00000023337.1">
    <property type="protein sequence ID" value="ENSPCLP00000017490.1"/>
    <property type="gene ID" value="ENSPCLG00000014575.1"/>
</dbReference>